<dbReference type="Pfam" id="PF05857">
    <property type="entry name" value="TraX"/>
    <property type="match status" value="1"/>
</dbReference>
<comment type="caution">
    <text evidence="2">The sequence shown here is derived from an EMBL/GenBank/DDBJ whole genome shotgun (WGS) entry which is preliminary data.</text>
</comment>
<feature type="transmembrane region" description="Helical" evidence="1">
    <location>
        <begin position="54"/>
        <end position="74"/>
    </location>
</feature>
<accession>A0A7Y0F2V3</accession>
<proteinExistence type="predicted"/>
<reference evidence="2 3" key="1">
    <citation type="submission" date="2020-02" db="EMBL/GenBank/DDBJ databases">
        <title>Characterization of phylogenetic diversity of novel bifidobacterial species isolated in Czech ZOOs.</title>
        <authorList>
            <person name="Lugli G.A."/>
            <person name="Vera N.B."/>
            <person name="Ventura M."/>
        </authorList>
    </citation>
    <scope>NUCLEOTIDE SEQUENCE [LARGE SCALE GENOMIC DNA]</scope>
    <source>
        <strain evidence="2 3">DSM 109958</strain>
    </source>
</reference>
<dbReference type="Proteomes" id="UP000588277">
    <property type="component" value="Unassembled WGS sequence"/>
</dbReference>
<feature type="transmembrane region" description="Helical" evidence="1">
    <location>
        <begin position="171"/>
        <end position="197"/>
    </location>
</feature>
<keyword evidence="3" id="KW-1185">Reference proteome</keyword>
<dbReference type="EMBL" id="JAAIIH010000014">
    <property type="protein sequence ID" value="NMN00993.1"/>
    <property type="molecule type" value="Genomic_DNA"/>
</dbReference>
<feature type="transmembrane region" description="Helical" evidence="1">
    <location>
        <begin position="204"/>
        <end position="220"/>
    </location>
</feature>
<feature type="transmembrane region" description="Helical" evidence="1">
    <location>
        <begin position="83"/>
        <end position="100"/>
    </location>
</feature>
<evidence type="ECO:0000256" key="1">
    <source>
        <dbReference type="SAM" id="Phobius"/>
    </source>
</evidence>
<name>A0A7Y0F2V3_9BIFI</name>
<gene>
    <name evidence="2" type="ORF">G1C96_1575</name>
</gene>
<protein>
    <submittedName>
        <fullName evidence="2">TraX protein</fullName>
    </submittedName>
</protein>
<feature type="transmembrane region" description="Helical" evidence="1">
    <location>
        <begin position="133"/>
        <end position="151"/>
    </location>
</feature>
<keyword evidence="1" id="KW-0812">Transmembrane</keyword>
<sequence length="325" mass="35860">MGTDLGTGTGLAGLQHRLGASRRFGVNAFTLKTLACVFMVMDHVGAFLPGAPEWLRWAGRPAMPIFVFLIGWSVEYTRNRRALLVRLYAFGVIMSVVQSALHLDANIFPTLFHIALVATLLREPDARRRTRNVALYCAYQIGMFAAIYGSLSTLIDAFPALVDRLPWGFQYPLLALTGCAIGWDYGVFVILMGVAFWACRGSKARLAVAFVAFDAVWMFFNNTHYGLSAFYRGARVLGASPDMLTGFYALMWRLFGFAPMGLGHTLAEYPQWAMILALPLMLLYDGRRGPGGPSGAVGRRAAKWFFYVFYPAHVVALVLVGQAMA</sequence>
<keyword evidence="1" id="KW-1133">Transmembrane helix</keyword>
<dbReference type="InterPro" id="IPR008875">
    <property type="entry name" value="TraX"/>
</dbReference>
<evidence type="ECO:0000313" key="2">
    <source>
        <dbReference type="EMBL" id="NMN00993.1"/>
    </source>
</evidence>
<feature type="transmembrane region" description="Helical" evidence="1">
    <location>
        <begin position="304"/>
        <end position="324"/>
    </location>
</feature>
<keyword evidence="1" id="KW-0472">Membrane</keyword>
<evidence type="ECO:0000313" key="3">
    <source>
        <dbReference type="Proteomes" id="UP000588277"/>
    </source>
</evidence>
<feature type="transmembrane region" description="Helical" evidence="1">
    <location>
        <begin position="24"/>
        <end position="48"/>
    </location>
</feature>
<dbReference type="AlphaFoldDB" id="A0A7Y0F2V3"/>
<organism evidence="2 3">
    <name type="scientific">Bifidobacterium moraviense</name>
    <dbReference type="NCBI Taxonomy" id="2675323"/>
    <lineage>
        <taxon>Bacteria</taxon>
        <taxon>Bacillati</taxon>
        <taxon>Actinomycetota</taxon>
        <taxon>Actinomycetes</taxon>
        <taxon>Bifidobacteriales</taxon>
        <taxon>Bifidobacteriaceae</taxon>
        <taxon>Bifidobacterium</taxon>
    </lineage>
</organism>
<feature type="transmembrane region" description="Helical" evidence="1">
    <location>
        <begin position="106"/>
        <end position="121"/>
    </location>
</feature>